<sequence length="687" mass="79282">MFSNFFSFFILVCCLLFFKPSFSQNGLAVSEVLKNDTLTLNNEHVSGKWLWNDGNIIPLSIDNLDASKSIKWKGNNPSFVLANHPFVKHVSLSVKEIQKNYFEPAHIECVLINQHDELQVKRVFKLYTNTATISTVTYIKYSELSLFKKDKEDELTGKESFYKEYEAVNNHLERYGFNSPHWSIETVSFKDVTDKNNNLVFNSSFIPYNYDITSNGNLLLGTHSFDKVGFFILKEAPNESSQLNYPGFDFVTSNKGLSIPFSGYPFQGFSKEWIEGYTTTISIGENENSLLHNLRLYLKETSMYSEDSHEMVMMNTWGDRGRDGRINESFIVNELKTAANLGITHYQIDDGWEQGLSSNSADSSGELWDEWKPEDWQVHKTRFPNGLKPVLEEAKKYNIKLGLWFHPSNGNSYANWKQDAEIITNLYKSTGIKYIKIDGIKINDKRSEINLQKFFETVKEQTDGAVFFNLDLTAGVRGGYFKYRNLGNLFLENRYTDWGRYYPYQTLRNLWMLSKYFPPELLQIEFLNNSRNPNKYGENDLLAPQNYDFDYVFATTMAAQPLAWFEATGLPRDFLKTKELIGKYKEVKKDFHEGVILPIGEEPSGASVTGFQSIKENKGYLLIYRELNPNDLQFVQTHLLNDRNVKFKTILSSKDAKNVKLELLDNGVVKLNLPKENSFIMVSYGYN</sequence>
<dbReference type="SUPFAM" id="SSF51445">
    <property type="entry name" value="(Trans)glycosidases"/>
    <property type="match status" value="1"/>
</dbReference>
<accession>A0ABS9J2F7</accession>
<name>A0ABS9J2F7_9FLAO</name>
<dbReference type="InterPro" id="IPR013785">
    <property type="entry name" value="Aldolase_TIM"/>
</dbReference>
<dbReference type="Gene3D" id="3.20.20.70">
    <property type="entry name" value="Aldolase class I"/>
    <property type="match status" value="1"/>
</dbReference>
<feature type="chain" id="PRO_5047370796" evidence="1">
    <location>
        <begin position="24"/>
        <end position="687"/>
    </location>
</feature>
<dbReference type="RefSeq" id="WP_236958589.1">
    <property type="nucleotide sequence ID" value="NZ_JAETXX010000003.1"/>
</dbReference>
<organism evidence="2 3">
    <name type="scientific">Joostella atrarenae</name>
    <dbReference type="NCBI Taxonomy" id="679257"/>
    <lineage>
        <taxon>Bacteria</taxon>
        <taxon>Pseudomonadati</taxon>
        <taxon>Bacteroidota</taxon>
        <taxon>Flavobacteriia</taxon>
        <taxon>Flavobacteriales</taxon>
        <taxon>Flavobacteriaceae</taxon>
        <taxon>Joostella</taxon>
    </lineage>
</organism>
<proteinExistence type="predicted"/>
<evidence type="ECO:0000256" key="1">
    <source>
        <dbReference type="SAM" id="SignalP"/>
    </source>
</evidence>
<evidence type="ECO:0000313" key="3">
    <source>
        <dbReference type="Proteomes" id="UP000829517"/>
    </source>
</evidence>
<gene>
    <name evidence="2" type="ORF">JM658_07245</name>
</gene>
<keyword evidence="3" id="KW-1185">Reference proteome</keyword>
<dbReference type="EMBL" id="JAETXX010000003">
    <property type="protein sequence ID" value="MCF8714626.1"/>
    <property type="molecule type" value="Genomic_DNA"/>
</dbReference>
<dbReference type="InterPro" id="IPR017853">
    <property type="entry name" value="GH"/>
</dbReference>
<protein>
    <submittedName>
        <fullName evidence="2">Alpha-galactosidase</fullName>
    </submittedName>
</protein>
<dbReference type="Pfam" id="PF02065">
    <property type="entry name" value="Melibiase"/>
    <property type="match status" value="1"/>
</dbReference>
<dbReference type="Proteomes" id="UP000829517">
    <property type="component" value="Unassembled WGS sequence"/>
</dbReference>
<keyword evidence="1" id="KW-0732">Signal</keyword>
<reference evidence="2 3" key="1">
    <citation type="submission" date="2021-01" db="EMBL/GenBank/DDBJ databases">
        <title>Genome sequencing of Joostella atrarenae M1-2 (= KCTC 23194).</title>
        <authorList>
            <person name="Zakaria M.R."/>
            <person name="Lam M.Q."/>
            <person name="Chong C.S."/>
        </authorList>
    </citation>
    <scope>NUCLEOTIDE SEQUENCE [LARGE SCALE GENOMIC DNA]</scope>
    <source>
        <strain evidence="2 3">M1-2</strain>
    </source>
</reference>
<feature type="signal peptide" evidence="1">
    <location>
        <begin position="1"/>
        <end position="23"/>
    </location>
</feature>
<comment type="caution">
    <text evidence="2">The sequence shown here is derived from an EMBL/GenBank/DDBJ whole genome shotgun (WGS) entry which is preliminary data.</text>
</comment>
<evidence type="ECO:0000313" key="2">
    <source>
        <dbReference type="EMBL" id="MCF8714626.1"/>
    </source>
</evidence>